<dbReference type="RefSeq" id="WP_353981788.1">
    <property type="nucleotide sequence ID" value="NZ_CP159578.1"/>
</dbReference>
<protein>
    <submittedName>
        <fullName evidence="3">AsmA-like C-terminal region-containing protein</fullName>
    </submittedName>
</protein>
<accession>A0AB74UHY2</accession>
<evidence type="ECO:0000256" key="1">
    <source>
        <dbReference type="SAM" id="MobiDB-lite"/>
    </source>
</evidence>
<proteinExistence type="predicted"/>
<feature type="region of interest" description="Disordered" evidence="1">
    <location>
        <begin position="206"/>
        <end position="253"/>
    </location>
</feature>
<evidence type="ECO:0000259" key="2">
    <source>
        <dbReference type="Pfam" id="PF13116"/>
    </source>
</evidence>
<evidence type="ECO:0000313" key="3">
    <source>
        <dbReference type="EMBL" id="XCJ80989.1"/>
    </source>
</evidence>
<organism evidence="3">
    <name type="scientific">Salinicola endophyticus</name>
    <dbReference type="NCBI Taxonomy" id="1949083"/>
    <lineage>
        <taxon>Bacteria</taxon>
        <taxon>Pseudomonadati</taxon>
        <taxon>Pseudomonadota</taxon>
        <taxon>Gammaproteobacteria</taxon>
        <taxon>Oceanospirillales</taxon>
        <taxon>Halomonadaceae</taxon>
        <taxon>Salinicola</taxon>
    </lineage>
</organism>
<dbReference type="Pfam" id="PF13116">
    <property type="entry name" value="YhdP"/>
    <property type="match status" value="1"/>
</dbReference>
<name>A0AB74UHY2_9GAMM</name>
<feature type="domain" description="YhdP central" evidence="2">
    <location>
        <begin position="1"/>
        <end position="1349"/>
    </location>
</feature>
<feature type="region of interest" description="Disordered" evidence="1">
    <location>
        <begin position="953"/>
        <end position="977"/>
    </location>
</feature>
<dbReference type="PANTHER" id="PTHR38690">
    <property type="entry name" value="PROTEASE-RELATED"/>
    <property type="match status" value="1"/>
</dbReference>
<reference evidence="3" key="1">
    <citation type="submission" date="2024-06" db="EMBL/GenBank/DDBJ databases">
        <title>Complete genome of Salinicola endophyticus HNIBRBA4755.</title>
        <authorList>
            <person name="Shin S.Y."/>
            <person name="Kang H."/>
            <person name="Song J."/>
        </authorList>
    </citation>
    <scope>NUCLEOTIDE SEQUENCE</scope>
    <source>
        <strain evidence="3">HNIBRBA4755</strain>
    </source>
</reference>
<dbReference type="InterPro" id="IPR011836">
    <property type="entry name" value="YhdP"/>
</dbReference>
<dbReference type="EMBL" id="CP159578">
    <property type="protein sequence ID" value="XCJ80989.1"/>
    <property type="molecule type" value="Genomic_DNA"/>
</dbReference>
<gene>
    <name evidence="3" type="ORF">ABV408_07350</name>
</gene>
<feature type="region of interest" description="Disordered" evidence="1">
    <location>
        <begin position="353"/>
        <end position="381"/>
    </location>
</feature>
<dbReference type="PANTHER" id="PTHR38690:SF1">
    <property type="entry name" value="PROTEASE"/>
    <property type="match status" value="1"/>
</dbReference>
<dbReference type="InterPro" id="IPR025263">
    <property type="entry name" value="YhdP_central"/>
</dbReference>
<sequence>MSPLRVTLRWLLTLVAVLVLMLALVVSGVRLLAWQSERLAPPLMDWLDSSLETQSSLGGLSLSLARLDPTLGIDDLDLESQGGQPLLQVAHAQARLDSVASWHQRAPVLAPATLNGLTLHLYRRADGGWGWPDGAGSRWFGGGENAGATTPDLDRWLTWLAQQQATLDDLTLILHAEDETRALTLAQLDLSSRDGKASLVARLAGAEGDHRDGASGAESNEATPTDAPDAGRLHLSIETGGAGASDGSPGPVARFESRLDLGALTPLLNLLTQTYPRTLTTLDGELSAGGEWRDGGLRQAHLALDVPTLQVVDSSDGKTHGLHDIGVKGGLTRDADGQWQAWADDLRLAQADGAPAASTGGNASGADLATDATPLPSWPQRLQARSTPQGWWLRTTPFALGGMAASLRQLPMPEALLKALRKLEPQGRVNGLEVGRDAGEWYAQAALTRVAVSAWDDAPGGGPFDAWATFRGRGGRVTFAGGADTRFVIPSVYAEPLDLSAASGVIDWHLTHDGVVLSGEHLRAGWRGASARGRFGLTLYHAEHKPGAFMLDLSFADADARRTRLLPWLPTRALDDPELMQWLGGDLGGVVTQGRLGLSLTLSDKEAPEGQMFSNPDDRFTLALDIADGRLQYAPDWPALEQVYGHLQMHNMNLQAQIDHATSHGLTTRDAEVTLADRQLAINGDVSGNSAGLLDFLSQAPLDDLSRTFGLWRSQGKVDAALSIALPMTPDSDAEKDLSVDVQGHADVESLTFPELQLTLGGINGPLHYRHQQGEDYLQGQLGARAFDGPLLATFDIGGAKGSGITFEGRALARGLLGWAGLARVGGLASGFFPYRAQISFDAQNNASLAVRSDLEGLAIQLPAPFGKAAGHREPLAIDADIAAGSGTVTLADWGRARWRTLGEQVQGQVWLEGWPGADAAWPSEPGWYVLWRPNRLDTRRWASALTSLQAAPDDAAQKREVPTAITDDLDKPAAVPVNDGGGLKRVALATPCILVEGRCLGGMQADASPLSGGGWQLSLDGEIAAGRARWQPRAEVPIDVSLARLNLDALTPKPAKGDKEGEMGQTLLNQIETAPRPIALPDGLARVPAGQVKIARFERQGQQFGPLETRWRADDRGLTLDPLKLTLGDMGISGNLRWEASGSASLTRANLQAEGKNLGSAFAALDQQVPITSERAQGRLQLAWPGAPWQFALPLTSGRLALDLGNGRLRQVHSPSAKLVGLFNLDNILRRLKLDFSDVTSSGTAFNTLKGSATLYNGVIQSDGPLVVDGTSTRFTLSGSVDLNRQTLDQRLGITVPVSQNLPLVAIMAGAPQVGLGLFVFHQLFGQWIDNVTQVHYRIQGPWSAPDISVESAQ</sequence>